<evidence type="ECO:0000313" key="6">
    <source>
        <dbReference type="Proteomes" id="UP000320762"/>
    </source>
</evidence>
<sequence>MGHLDQLPHFGMFKGLDEIYEHGHALRDAEGNSGNAKWPGARSVVFIRHPETQATPETGEGPNQLIMDGDGGREKNAKIHTRDQSWDSTGNSGLLQCWRTGAPVRVCRGWRTRYGPAQGYRYDGCWSVINVRLASPRARRIPALPIHLVVRWRPTPPFINNLASCIYYNQRLPDQPLAGPWTSSTACWRSRRMPPFRADRAREPEVYDGEETPRLFKKDAARVPRETSNVSHAKSVKTKSTTDLAQAQRTTFLRTTSLVQDTATNLAKAQRTTSLAKVRATTVTHLATADLRLVQAKAALAQAYAVIAGEPTPRKRKRAERMWGVGRERDGQAREHVGLTGEPGMLVSEPGKLAGQQDALMDTRPALMHTQPALELKRVKAEEVEWAGLFGDVKDDDWADGKDDDSTDGKDDDSTVLDLEEASTILDLDEINAILEQAKREEEQWRVKRE</sequence>
<comment type="caution">
    <text evidence="5">The sequence shown here is derived from an EMBL/GenBank/DDBJ whole genome shotgun (WGS) entry which is preliminary data.</text>
</comment>
<name>A0A550BUG6_9AGAR</name>
<feature type="compositionally biased region" description="Acidic residues" evidence="3">
    <location>
        <begin position="395"/>
        <end position="406"/>
    </location>
</feature>
<accession>A0A550BUG6</accession>
<comment type="subcellular location">
    <subcellularLocation>
        <location evidence="2">Nucleus</location>
    </subcellularLocation>
</comment>
<keyword evidence="6" id="KW-1185">Reference proteome</keyword>
<feature type="domain" description="YDG" evidence="4">
    <location>
        <begin position="2"/>
        <end position="156"/>
    </location>
</feature>
<feature type="region of interest" description="Disordered" evidence="3">
    <location>
        <begin position="395"/>
        <end position="416"/>
    </location>
</feature>
<proteinExistence type="predicted"/>
<evidence type="ECO:0000256" key="1">
    <source>
        <dbReference type="ARBA" id="ARBA00023242"/>
    </source>
</evidence>
<dbReference type="Gene3D" id="2.30.280.10">
    <property type="entry name" value="SRA-YDG"/>
    <property type="match status" value="1"/>
</dbReference>
<protein>
    <recommendedName>
        <fullName evidence="4">YDG domain-containing protein</fullName>
    </recommendedName>
</protein>
<dbReference type="GO" id="GO:0005634">
    <property type="term" value="C:nucleus"/>
    <property type="evidence" value="ECO:0007669"/>
    <property type="project" value="UniProtKB-SubCell"/>
</dbReference>
<dbReference type="Pfam" id="PF02182">
    <property type="entry name" value="SAD_SRA"/>
    <property type="match status" value="1"/>
</dbReference>
<evidence type="ECO:0000313" key="5">
    <source>
        <dbReference type="EMBL" id="TRM56184.1"/>
    </source>
</evidence>
<dbReference type="InterPro" id="IPR003105">
    <property type="entry name" value="SRA_YDG"/>
</dbReference>
<dbReference type="PROSITE" id="PS51015">
    <property type="entry name" value="YDG"/>
    <property type="match status" value="1"/>
</dbReference>
<evidence type="ECO:0000256" key="2">
    <source>
        <dbReference type="PROSITE-ProRule" id="PRU00358"/>
    </source>
</evidence>
<reference evidence="5 6" key="1">
    <citation type="journal article" date="2019" name="New Phytol.">
        <title>Comparative genomics reveals unique wood-decay strategies and fruiting body development in the Schizophyllaceae.</title>
        <authorList>
            <person name="Almasi E."/>
            <person name="Sahu N."/>
            <person name="Krizsan K."/>
            <person name="Balint B."/>
            <person name="Kovacs G.M."/>
            <person name="Kiss B."/>
            <person name="Cseklye J."/>
            <person name="Drula E."/>
            <person name="Henrissat B."/>
            <person name="Nagy I."/>
            <person name="Chovatia M."/>
            <person name="Adam C."/>
            <person name="LaButti K."/>
            <person name="Lipzen A."/>
            <person name="Riley R."/>
            <person name="Grigoriev I.V."/>
            <person name="Nagy L.G."/>
        </authorList>
    </citation>
    <scope>NUCLEOTIDE SEQUENCE [LARGE SCALE GENOMIC DNA]</scope>
    <source>
        <strain evidence="5 6">NL-1724</strain>
    </source>
</reference>
<dbReference type="SUPFAM" id="SSF88697">
    <property type="entry name" value="PUA domain-like"/>
    <property type="match status" value="1"/>
</dbReference>
<evidence type="ECO:0000259" key="4">
    <source>
        <dbReference type="PROSITE" id="PS51015"/>
    </source>
</evidence>
<dbReference type="EMBL" id="VDMD01000078">
    <property type="protein sequence ID" value="TRM56184.1"/>
    <property type="molecule type" value="Genomic_DNA"/>
</dbReference>
<dbReference type="InterPro" id="IPR036987">
    <property type="entry name" value="SRA-YDG_sf"/>
</dbReference>
<organism evidence="5 6">
    <name type="scientific">Schizophyllum amplum</name>
    <dbReference type="NCBI Taxonomy" id="97359"/>
    <lineage>
        <taxon>Eukaryota</taxon>
        <taxon>Fungi</taxon>
        <taxon>Dikarya</taxon>
        <taxon>Basidiomycota</taxon>
        <taxon>Agaricomycotina</taxon>
        <taxon>Agaricomycetes</taxon>
        <taxon>Agaricomycetidae</taxon>
        <taxon>Agaricales</taxon>
        <taxon>Schizophyllaceae</taxon>
        <taxon>Schizophyllum</taxon>
    </lineage>
</organism>
<gene>
    <name evidence="5" type="ORF">BD626DRAFT_576037</name>
</gene>
<dbReference type="OrthoDB" id="2270193at2759"/>
<keyword evidence="1 2" id="KW-0539">Nucleus</keyword>
<dbReference type="InterPro" id="IPR015947">
    <property type="entry name" value="PUA-like_sf"/>
</dbReference>
<dbReference type="AlphaFoldDB" id="A0A550BUG6"/>
<dbReference type="Proteomes" id="UP000320762">
    <property type="component" value="Unassembled WGS sequence"/>
</dbReference>
<evidence type="ECO:0000256" key="3">
    <source>
        <dbReference type="SAM" id="MobiDB-lite"/>
    </source>
</evidence>